<dbReference type="RefSeq" id="NP_647586.1">
    <property type="nucleotide sequence ID" value="NC_003973.1"/>
</dbReference>
<dbReference type="OrthoDB" id="4795at10239"/>
<dbReference type="InterPro" id="IPR037102">
    <property type="entry name" value="Znf_lg_T-Ag_D1_dom_sf"/>
</dbReference>
<dbReference type="GO" id="GO:0006260">
    <property type="term" value="P:DNA replication"/>
    <property type="evidence" value="ECO:0007669"/>
    <property type="project" value="UniProtKB-KW"/>
</dbReference>
<evidence type="ECO:0000256" key="4">
    <source>
        <dbReference type="ARBA" id="ARBA00022562"/>
    </source>
</evidence>
<dbReference type="Pfam" id="PF20450">
    <property type="entry name" value="PPV_E1_DBD"/>
    <property type="match status" value="1"/>
</dbReference>
<evidence type="ECO:0000256" key="16">
    <source>
        <dbReference type="SAM" id="MobiDB-lite"/>
    </source>
</evidence>
<feature type="domain" description="SF3 helicase" evidence="17">
    <location>
        <begin position="481"/>
        <end position="636"/>
    </location>
</feature>
<evidence type="ECO:0000256" key="8">
    <source>
        <dbReference type="ARBA" id="ARBA00022806"/>
    </source>
</evidence>
<dbReference type="Proteomes" id="UP000180670">
    <property type="component" value="Segment"/>
</dbReference>
<dbReference type="Gene3D" id="3.40.50.300">
    <property type="entry name" value="P-loop containing nucleotide triphosphate hydrolases"/>
    <property type="match status" value="1"/>
</dbReference>
<dbReference type="Pfam" id="PF00519">
    <property type="entry name" value="PPV_E1_C"/>
    <property type="match status" value="1"/>
</dbReference>
<evidence type="ECO:0000259" key="17">
    <source>
        <dbReference type="PROSITE" id="PS51206"/>
    </source>
</evidence>
<organismHost>
    <name type="scientific">Psittacus erithacus</name>
    <name type="common">Grey parrot</name>
    <dbReference type="NCBI Taxonomy" id="57247"/>
</organismHost>
<comment type="catalytic activity">
    <reaction evidence="13 15">
        <text>ATP + H2O = ADP + phosphate + H(+)</text>
        <dbReference type="Rhea" id="RHEA:13065"/>
        <dbReference type="ChEBI" id="CHEBI:15377"/>
        <dbReference type="ChEBI" id="CHEBI:15378"/>
        <dbReference type="ChEBI" id="CHEBI:30616"/>
        <dbReference type="ChEBI" id="CHEBI:43474"/>
        <dbReference type="ChEBI" id="CHEBI:456216"/>
        <dbReference type="EC" id="5.6.2.4"/>
    </reaction>
</comment>
<dbReference type="GO" id="GO:0003677">
    <property type="term" value="F:DNA binding"/>
    <property type="evidence" value="ECO:0007669"/>
    <property type="project" value="UniProtKB-KW"/>
</dbReference>
<dbReference type="Gene3D" id="3.40.1310.10">
    <property type="match status" value="1"/>
</dbReference>
<evidence type="ECO:0000256" key="10">
    <source>
        <dbReference type="ARBA" id="ARBA00023125"/>
    </source>
</evidence>
<evidence type="ECO:0000256" key="13">
    <source>
        <dbReference type="ARBA" id="ARBA00048988"/>
    </source>
</evidence>
<evidence type="ECO:0000256" key="6">
    <source>
        <dbReference type="ARBA" id="ARBA00022741"/>
    </source>
</evidence>
<evidence type="ECO:0000256" key="12">
    <source>
        <dbReference type="ARBA" id="ARBA00034617"/>
    </source>
</evidence>
<evidence type="ECO:0000256" key="1">
    <source>
        <dbReference type="ARBA" id="ARBA00004147"/>
    </source>
</evidence>
<dbReference type="GO" id="GO:0016887">
    <property type="term" value="F:ATP hydrolysis activity"/>
    <property type="evidence" value="ECO:0007669"/>
    <property type="project" value="RHEA"/>
</dbReference>
<evidence type="ECO:0000256" key="5">
    <source>
        <dbReference type="ARBA" id="ARBA00022705"/>
    </source>
</evidence>
<evidence type="ECO:0000313" key="18">
    <source>
        <dbReference type="EMBL" id="AAM75202.1"/>
    </source>
</evidence>
<comment type="function">
    <text evidence="15">ATP-dependent DNA helicase required for initiation of viral DNA replication. It forms a complex with the viral E2 protein. The E1-E2 complex binds to the replication origin which contains binding sites for both proteins.</text>
</comment>
<comment type="function">
    <text evidence="14">ATP-dependent DNA 3'-5' helicase required for initiation of viral DNA replication. It forms a complex with the viral E2 protein. The E1-E2 complex binds to the replication origin which contains binding sites for both proteins. During the initial step, a dimer of E1 interacts with a dimer of protein E2 leading to a complex that binds the viral origin of replication with high specificity. Then, a second dimer of E1 displaces the E2 dimer in an ATP-dependent manner to form the E1 tetramer. Following this, two E1 monomers are added to each half of the site, which results in the formation of two E1 trimers on the viral ori. Subsequently, two hexamers will be created. The double hexamer acts as a bi-directional helicase machinery and unwinds the viral DNA and then recruits the host DNA polymerase to start replication.</text>
</comment>
<protein>
    <recommendedName>
        <fullName evidence="15">Replication protein E1</fullName>
        <ecNumber evidence="15">5.6.2.4</ecNumber>
    </recommendedName>
</protein>
<sequence length="678" mass="76774">MDFITIEAEDTNSSDSSQCEEEEDKDDSALGTFIDDSNGNDEPDNISHVQLLHSQRSQDFEIIPKRVAGHYTRKRRRTRSPHGESDIIRCQHGGHGDPKKTVQVLSHSPPKTIRQYFTSGDTNRPHKDTSEGCTGSGATHTTRVITAQVHVPAEPTYTAGGNSPARTPLRQIDPNGRPPGRVTPVSPPVPHRRRNVSAGGTHYGENGARLPPPYETASETRQTEGQKLLQRCLVSKNKTLTALAVFKELYTASFTEVTRTFKSDKTQSYEWVFMVLGCSHIALEAVKDVLIHNTEHVILDIDPYKHLGVYYVGFTVSKSREGLLRFLKQHNIFTENVVLSNPPNKRSVLSALFFDKLVQVSGDKPQWMIDIITSGDKGGEGFELSKMIQWALDNNMYDEGAIAYNYALLADTDLNAQLWLKHNSQAKYVRDAATMCRHYRRGQMQAIGVMEHLATRMREYADSDIEEGWKRIIVFLRYQHVDHHTFINDLKYWIVNRPKRSTIAIVGIPDSGKSMFGMSLIQFLDGRVLSFSNHKSHFWLQPLSETRYALVDDVTWPAWDYMDVYMRNALDGNPICIDCKHRAPIQTKCPPLLLTSNYDPRERGTGAENSYRYLLSRITFMSFNRSIPCIGGQPRFLISPADWRSFMLKFRKELDINLTDLDYGGATGEPGETAEERG</sequence>
<feature type="region of interest" description="Disordered" evidence="16">
    <location>
        <begin position="116"/>
        <end position="138"/>
    </location>
</feature>
<keyword evidence="3" id="KW-0597">Phosphoprotein</keyword>
<name>F8WJW0_PEPV</name>
<evidence type="ECO:0000256" key="3">
    <source>
        <dbReference type="ARBA" id="ARBA00022553"/>
    </source>
</evidence>
<dbReference type="SUPFAM" id="SSF52540">
    <property type="entry name" value="P-loop containing nucleoside triphosphate hydrolases"/>
    <property type="match status" value="1"/>
</dbReference>
<feature type="region of interest" description="Disordered" evidence="16">
    <location>
        <begin position="1"/>
        <end position="46"/>
    </location>
</feature>
<reference evidence="18 19" key="1">
    <citation type="journal article" date="2002" name="J. Virol.">
        <title>Lack of canonical E6 and E7 open reading frames in bird papillomaviruses: Fringilla coelebs papillomavirus and Psittacus erithacus timneh papillomavirus.</title>
        <authorList>
            <person name="Terai M."/>
            <person name="DeSalle R."/>
            <person name="Burk R.D."/>
        </authorList>
    </citation>
    <scope>NUCLEOTIDE SEQUENCE [LARGE SCALE GENOMIC DNA]</scope>
</reference>
<comment type="similarity">
    <text evidence="15">Belongs to the papillomaviridae E1 protein family.</text>
</comment>
<keyword evidence="10 15" id="KW-0238">DNA-binding</keyword>
<evidence type="ECO:0000256" key="11">
    <source>
        <dbReference type="ARBA" id="ARBA00023235"/>
    </source>
</evidence>
<keyword evidence="5 15" id="KW-0235">DNA replication</keyword>
<evidence type="ECO:0000313" key="19">
    <source>
        <dbReference type="Proteomes" id="UP000180670"/>
    </source>
</evidence>
<dbReference type="InterPro" id="IPR001177">
    <property type="entry name" value="PPV_DNA_helicase_E1_C"/>
</dbReference>
<evidence type="ECO:0000256" key="15">
    <source>
        <dbReference type="PIRNR" id="PIRNR003383"/>
    </source>
</evidence>
<comment type="catalytic activity">
    <reaction evidence="12">
        <text>Couples ATP hydrolysis with the unwinding of duplex DNA by translocating in the 3'-5' direction.</text>
        <dbReference type="EC" id="5.6.2.4"/>
    </reaction>
</comment>
<dbReference type="EMBL" id="AF420235">
    <property type="protein sequence ID" value="AAM75202.1"/>
    <property type="molecule type" value="Genomic_DNA"/>
</dbReference>
<keyword evidence="8 15" id="KW-0347">Helicase</keyword>
<dbReference type="SUPFAM" id="SSF55464">
    <property type="entry name" value="Origin of replication-binding domain, RBD-like"/>
    <property type="match status" value="1"/>
</dbReference>
<evidence type="ECO:0000256" key="2">
    <source>
        <dbReference type="ARBA" id="ARBA00022518"/>
    </source>
</evidence>
<dbReference type="InterPro" id="IPR046832">
    <property type="entry name" value="PPV_E1_DBD"/>
</dbReference>
<dbReference type="GO" id="GO:0005524">
    <property type="term" value="F:ATP binding"/>
    <property type="evidence" value="ECO:0007669"/>
    <property type="project" value="UniProtKB-KW"/>
</dbReference>
<comment type="subcellular location">
    <subcellularLocation>
        <location evidence="1">Host nucleus</location>
    </subcellularLocation>
</comment>
<dbReference type="GO" id="GO:0042025">
    <property type="term" value="C:host cell nucleus"/>
    <property type="evidence" value="ECO:0007669"/>
    <property type="project" value="UniProtKB-SubCell"/>
</dbReference>
<dbReference type="InterPro" id="IPR014015">
    <property type="entry name" value="Helicase_SF3_DNA-vir"/>
</dbReference>
<keyword evidence="2 15" id="KW-0244">Early protein</keyword>
<dbReference type="InterPro" id="IPR046935">
    <property type="entry name" value="PPV_E1_DBD_sf"/>
</dbReference>
<evidence type="ECO:0000256" key="14">
    <source>
        <dbReference type="ARBA" id="ARBA00093297"/>
    </source>
</evidence>
<evidence type="ECO:0000256" key="7">
    <source>
        <dbReference type="ARBA" id="ARBA00022801"/>
    </source>
</evidence>
<dbReference type="PROSITE" id="PS51206">
    <property type="entry name" value="SF3_HELICASE_1"/>
    <property type="match status" value="1"/>
</dbReference>
<dbReference type="Gene3D" id="1.10.10.510">
    <property type="entry name" value="Zinc finger, large T-antigen D1 domain"/>
    <property type="match status" value="1"/>
</dbReference>
<keyword evidence="6 15" id="KW-0547">Nucleotide-binding</keyword>
<gene>
    <name evidence="18" type="primary">E1</name>
</gene>
<dbReference type="InterPro" id="IPR027417">
    <property type="entry name" value="P-loop_NTPase"/>
</dbReference>
<keyword evidence="9 15" id="KW-0067">ATP-binding</keyword>
<dbReference type="EC" id="5.6.2.4" evidence="15"/>
<feature type="compositionally biased region" description="Acidic residues" evidence="16">
    <location>
        <begin position="7"/>
        <end position="26"/>
    </location>
</feature>
<keyword evidence="4" id="KW-1048">Host nucleus</keyword>
<dbReference type="KEGG" id="vg:944559"/>
<keyword evidence="11" id="KW-0413">Isomerase</keyword>
<proteinExistence type="inferred from homology"/>
<dbReference type="GeneID" id="944559"/>
<keyword evidence="7 15" id="KW-0378">Hydrolase</keyword>
<organism evidence="18 19">
    <name type="scientific">Psittacus erithacus timneh papillomavirus</name>
    <name type="common">PePV</name>
    <dbReference type="NCBI Taxonomy" id="197772"/>
    <lineage>
        <taxon>Viruses</taxon>
        <taxon>Monodnaviria</taxon>
        <taxon>Shotokuvirae</taxon>
        <taxon>Cossaviricota</taxon>
        <taxon>Papovaviricetes</taxon>
        <taxon>Zurhausenvirales</taxon>
        <taxon>Papillomaviridae</taxon>
        <taxon>Firstpapillomavirinae</taxon>
        <taxon>Thetapapillomavirus</taxon>
    </lineage>
</organism>
<dbReference type="InterPro" id="IPR016393">
    <property type="entry name" value="Rep_E1_papillomaV"/>
</dbReference>
<evidence type="ECO:0000256" key="9">
    <source>
        <dbReference type="ARBA" id="ARBA00022840"/>
    </source>
</evidence>
<feature type="region of interest" description="Disordered" evidence="16">
    <location>
        <begin position="153"/>
        <end position="222"/>
    </location>
</feature>
<accession>F8WJW0</accession>
<dbReference type="PIRSF" id="PIRSF003383">
    <property type="entry name" value="Rep_E1_papillomaV"/>
    <property type="match status" value="1"/>
</dbReference>
<dbReference type="GO" id="GO:0043138">
    <property type="term" value="F:3'-5' DNA helicase activity"/>
    <property type="evidence" value="ECO:0007669"/>
    <property type="project" value="UniProtKB-EC"/>
</dbReference>